<evidence type="ECO:0000313" key="3">
    <source>
        <dbReference type="Proteomes" id="UP001316803"/>
    </source>
</evidence>
<feature type="compositionally biased region" description="Low complexity" evidence="1">
    <location>
        <begin position="450"/>
        <end position="468"/>
    </location>
</feature>
<reference evidence="2 3" key="1">
    <citation type="submission" date="2022-12" db="EMBL/GenBank/DDBJ databases">
        <title>Genomic features and morphological characterization of a novel Knufia sp. strain isolated from spacecraft assembly facility.</title>
        <authorList>
            <person name="Teixeira M."/>
            <person name="Chander A.M."/>
            <person name="Stajich J.E."/>
            <person name="Venkateswaran K."/>
        </authorList>
    </citation>
    <scope>NUCLEOTIDE SEQUENCE [LARGE SCALE GENOMIC DNA]</scope>
    <source>
        <strain evidence="2 3">FJI-L2-BK-P2</strain>
    </source>
</reference>
<feature type="compositionally biased region" description="Basic residues" evidence="1">
    <location>
        <begin position="504"/>
        <end position="514"/>
    </location>
</feature>
<evidence type="ECO:0000313" key="2">
    <source>
        <dbReference type="EMBL" id="KAK5949308.1"/>
    </source>
</evidence>
<protein>
    <submittedName>
        <fullName evidence="2">Uncharacterized protein</fullName>
    </submittedName>
</protein>
<dbReference type="EMBL" id="JAKLMC020000037">
    <property type="protein sequence ID" value="KAK5949308.1"/>
    <property type="molecule type" value="Genomic_DNA"/>
</dbReference>
<organism evidence="2 3">
    <name type="scientific">Knufia fluminis</name>
    <dbReference type="NCBI Taxonomy" id="191047"/>
    <lineage>
        <taxon>Eukaryota</taxon>
        <taxon>Fungi</taxon>
        <taxon>Dikarya</taxon>
        <taxon>Ascomycota</taxon>
        <taxon>Pezizomycotina</taxon>
        <taxon>Eurotiomycetes</taxon>
        <taxon>Chaetothyriomycetidae</taxon>
        <taxon>Chaetothyriales</taxon>
        <taxon>Trichomeriaceae</taxon>
        <taxon>Knufia</taxon>
    </lineage>
</organism>
<dbReference type="AlphaFoldDB" id="A0AAN8E9Q7"/>
<keyword evidence="3" id="KW-1185">Reference proteome</keyword>
<feature type="region of interest" description="Disordered" evidence="1">
    <location>
        <begin position="409"/>
        <end position="514"/>
    </location>
</feature>
<proteinExistence type="predicted"/>
<comment type="caution">
    <text evidence="2">The sequence shown here is derived from an EMBL/GenBank/DDBJ whole genome shotgun (WGS) entry which is preliminary data.</text>
</comment>
<feature type="compositionally biased region" description="Basic and acidic residues" evidence="1">
    <location>
        <begin position="423"/>
        <end position="449"/>
    </location>
</feature>
<evidence type="ECO:0000256" key="1">
    <source>
        <dbReference type="SAM" id="MobiDB-lite"/>
    </source>
</evidence>
<dbReference type="Proteomes" id="UP001316803">
    <property type="component" value="Unassembled WGS sequence"/>
</dbReference>
<feature type="compositionally biased region" description="Gly residues" evidence="1">
    <location>
        <begin position="469"/>
        <end position="487"/>
    </location>
</feature>
<gene>
    <name evidence="2" type="ORF">OHC33_009661</name>
</gene>
<accession>A0AAN8E9Q7</accession>
<name>A0AAN8E9Q7_9EURO</name>
<sequence length="514" mass="57713">MDFQLPQTASPIPALPTPQCFIALYQINADSLARFEDLPTELRDMILALIFDHQGRIGAETKPIQRWESRSSQPIALTNMEGLLQASHFTRNLATEYIGRQQFVCDANLLADMTRAYGKGHCSRIRRLSMTIKSSRLDYMEEEWPGLIKTLAKRLPSLTELQVSSLYETWKADVPCDETASGDPYGTITRQQQEQRAIIRFGSFVLPSHPTLNRVIKPAHSGPTFEADEELVCNSIIVDRGYEGGTKEDCREWKCMSKWSDATRQERIVEEDRVIDAPKVRRLKQVEWATADINDLVMTPTSGASKNNIWHSGTTGLNDVYAIVDERAYRTKEDLRASGLTHRSHDDLVDLCRSAAALSHRGAMRLAIENVELRGELEKTVADLQERNADLEQSLDEAHYLTDQMRQAEAEFEDQTSQLRQARRAEEEQRREVRRMQGQLDRQRRDAEAYRAQVQAAANAARDQIAGRSGVGRGGAVAGRSARGGRGGHSERGNNGDRSSGVRGRGRGQGRGNH</sequence>